<dbReference type="Proteomes" id="UP000219252">
    <property type="component" value="Unassembled WGS sequence"/>
</dbReference>
<dbReference type="AlphaFoldDB" id="A0A285UI73"/>
<evidence type="ECO:0000313" key="1">
    <source>
        <dbReference type="EMBL" id="SOC41473.1"/>
    </source>
</evidence>
<sequence length="31" mass="3530">MLKAASAVYGEFLKIEDEVQFNLVSMKIQVK</sequence>
<organism evidence="1 2">
    <name type="scientific">Ureibacillus acetophenoni</name>
    <dbReference type="NCBI Taxonomy" id="614649"/>
    <lineage>
        <taxon>Bacteria</taxon>
        <taxon>Bacillati</taxon>
        <taxon>Bacillota</taxon>
        <taxon>Bacilli</taxon>
        <taxon>Bacillales</taxon>
        <taxon>Caryophanaceae</taxon>
        <taxon>Ureibacillus</taxon>
    </lineage>
</organism>
<gene>
    <name evidence="1" type="ORF">SAMN05877842_11084</name>
</gene>
<accession>A0A285UI73</accession>
<keyword evidence="2" id="KW-1185">Reference proteome</keyword>
<protein>
    <submittedName>
        <fullName evidence="1">Uncharacterized protein</fullName>
    </submittedName>
</protein>
<name>A0A285UI73_9BACL</name>
<dbReference type="EMBL" id="OBQC01000010">
    <property type="protein sequence ID" value="SOC41473.1"/>
    <property type="molecule type" value="Genomic_DNA"/>
</dbReference>
<evidence type="ECO:0000313" key="2">
    <source>
        <dbReference type="Proteomes" id="UP000219252"/>
    </source>
</evidence>
<proteinExistence type="predicted"/>
<reference evidence="2" key="1">
    <citation type="submission" date="2017-08" db="EMBL/GenBank/DDBJ databases">
        <authorList>
            <person name="Varghese N."/>
            <person name="Submissions S."/>
        </authorList>
    </citation>
    <scope>NUCLEOTIDE SEQUENCE [LARGE SCALE GENOMIC DNA]</scope>
    <source>
        <strain evidence="2">JC23</strain>
    </source>
</reference>